<name>A0A7S4GNN5_9EUGL</name>
<gene>
    <name evidence="1" type="ORF">EGYM00163_LOCUS51867</name>
</gene>
<dbReference type="EMBL" id="HBJA01151495">
    <property type="protein sequence ID" value="CAE0842169.1"/>
    <property type="molecule type" value="Transcribed_RNA"/>
</dbReference>
<protein>
    <submittedName>
        <fullName evidence="1">Uncharacterized protein</fullName>
    </submittedName>
</protein>
<evidence type="ECO:0000313" key="1">
    <source>
        <dbReference type="EMBL" id="CAE0842169.1"/>
    </source>
</evidence>
<dbReference type="AlphaFoldDB" id="A0A7S4GNN5"/>
<accession>A0A7S4GNN5</accession>
<proteinExistence type="predicted"/>
<sequence>MQWQGPRPFTAVRRGPVEGQTARQVPTCGCLERQLGDAVLVWTASNTDCKQLVPVSGVGDTEYCLPELCVEEDGAGITDGAPSYATSMAHKVQPTTLAGQSLGLRPRLLSVCCPGA</sequence>
<reference evidence="1" key="1">
    <citation type="submission" date="2021-01" db="EMBL/GenBank/DDBJ databases">
        <authorList>
            <person name="Corre E."/>
            <person name="Pelletier E."/>
            <person name="Niang G."/>
            <person name="Scheremetjew M."/>
            <person name="Finn R."/>
            <person name="Kale V."/>
            <person name="Holt S."/>
            <person name="Cochrane G."/>
            <person name="Meng A."/>
            <person name="Brown T."/>
            <person name="Cohen L."/>
        </authorList>
    </citation>
    <scope>NUCLEOTIDE SEQUENCE</scope>
    <source>
        <strain evidence="1">CCMP1594</strain>
    </source>
</reference>
<organism evidence="1">
    <name type="scientific">Eutreptiella gymnastica</name>
    <dbReference type="NCBI Taxonomy" id="73025"/>
    <lineage>
        <taxon>Eukaryota</taxon>
        <taxon>Discoba</taxon>
        <taxon>Euglenozoa</taxon>
        <taxon>Euglenida</taxon>
        <taxon>Spirocuta</taxon>
        <taxon>Euglenophyceae</taxon>
        <taxon>Eutreptiales</taxon>
        <taxon>Eutreptiaceae</taxon>
        <taxon>Eutreptiella</taxon>
    </lineage>
</organism>